<evidence type="ECO:0000313" key="8">
    <source>
        <dbReference type="Proteomes" id="UP000515680"/>
    </source>
</evidence>
<proteinExistence type="inferred from homology"/>
<sequence length="90" mass="10607">MTRTVKCRKYNEELPGLPRPPYPGAKGQDIFDHISQKAWDEWQKHQTMLINEKRLNMMNAEDRKFLQAEMDKFFAGEEYAQAEGYVPPSE</sequence>
<dbReference type="GO" id="GO:0034599">
    <property type="term" value="P:cellular response to oxidative stress"/>
    <property type="evidence" value="ECO:0007669"/>
    <property type="project" value="TreeGrafter"/>
</dbReference>
<gene>
    <name evidence="6" type="ORF">IEC33019_4923</name>
    <name evidence="7" type="ORF">WP8W18C01_48610</name>
</gene>
<evidence type="ECO:0000256" key="3">
    <source>
        <dbReference type="ARBA" id="ARBA00061679"/>
    </source>
</evidence>
<comment type="function">
    <text evidence="2">Could be a mediator in iron transactions between iron acquisition and iron-requiring processes, such as synthesis and/or repair of Fe-S clusters in biosynthetic enzymes. Necessary to maintain high levels of aconitase under oxidative stress.</text>
</comment>
<evidence type="ECO:0000313" key="6">
    <source>
        <dbReference type="EMBL" id="ANY90407.1"/>
    </source>
</evidence>
<name>A0A1B2FE09_PSEPU</name>
<dbReference type="InterPro" id="IPR007457">
    <property type="entry name" value="Fe_traffick_prot_YggX"/>
</dbReference>
<dbReference type="EMBL" id="AP022227">
    <property type="protein sequence ID" value="BBT42520.1"/>
    <property type="molecule type" value="Genomic_DNA"/>
</dbReference>
<dbReference type="Pfam" id="PF04362">
    <property type="entry name" value="Iron_traffic"/>
    <property type="match status" value="1"/>
</dbReference>
<evidence type="ECO:0000256" key="5">
    <source>
        <dbReference type="HAMAP-Rule" id="MF_00686"/>
    </source>
</evidence>
<evidence type="ECO:0000256" key="4">
    <source>
        <dbReference type="ARBA" id="ARBA00070403"/>
    </source>
</evidence>
<dbReference type="SUPFAM" id="SSF111148">
    <property type="entry name" value="YggX-like"/>
    <property type="match status" value="1"/>
</dbReference>
<dbReference type="EMBL" id="CP016634">
    <property type="protein sequence ID" value="ANY90407.1"/>
    <property type="molecule type" value="Genomic_DNA"/>
</dbReference>
<dbReference type="FunFam" id="1.10.3880.10:FF:000001">
    <property type="entry name" value="Probable Fe(2+)-trafficking protein"/>
    <property type="match status" value="1"/>
</dbReference>
<reference evidence="6" key="1">
    <citation type="submission" date="2016-07" db="EMBL/GenBank/DDBJ databases">
        <title>New class B carbapenemase carried by novel plasmid in Pseudomonas putida enviromental strain in eastern Amazonia.</title>
        <authorList>
            <person name="Souza C.O."/>
            <person name="Lima K.V."/>
            <person name="Brasiliense D.M."/>
            <person name="Perez-Chaparro P.J."/>
            <person name="Mamizuka E.M."/>
            <person name="Lima M.O."/>
            <person name="Lima L.N."/>
            <person name="McCulloch J.A."/>
        </authorList>
    </citation>
    <scope>NUCLEOTIDE SEQUENCE [LARGE SCALE GENOMIC DNA]</scope>
    <source>
        <strain evidence="6">IEC33019</strain>
    </source>
</reference>
<evidence type="ECO:0000256" key="1">
    <source>
        <dbReference type="ARBA" id="ARBA00023004"/>
    </source>
</evidence>
<keyword evidence="1 5" id="KW-0408">Iron</keyword>
<dbReference type="GO" id="GO:0005829">
    <property type="term" value="C:cytosol"/>
    <property type="evidence" value="ECO:0007669"/>
    <property type="project" value="TreeGrafter"/>
</dbReference>
<reference evidence="7 8" key="2">
    <citation type="submission" date="2019-12" db="EMBL/GenBank/DDBJ databases">
        <title>complete genome sequences of Pseudomonas putida str. WP8-W18-CRE-01 isolated from wastewater treatment plant effluent.</title>
        <authorList>
            <person name="Sekizuka T."/>
            <person name="Itokawa K."/>
            <person name="Yatsu K."/>
            <person name="Inamine Y."/>
            <person name="Kuroda M."/>
        </authorList>
    </citation>
    <scope>NUCLEOTIDE SEQUENCE [LARGE SCALE GENOMIC DNA]</scope>
    <source>
        <strain evidence="7 8">WP8-W18-CRE-01</strain>
    </source>
</reference>
<comment type="similarity">
    <text evidence="3 5">Belongs to the Fe(2+)-trafficking protein family.</text>
</comment>
<protein>
    <recommendedName>
        <fullName evidence="4 5">Probable Fe(2+)-trafficking protein</fullName>
    </recommendedName>
</protein>
<dbReference type="PANTHER" id="PTHR36965:SF1">
    <property type="entry name" value="FE(2+)-TRAFFICKING PROTEIN-RELATED"/>
    <property type="match status" value="1"/>
</dbReference>
<evidence type="ECO:0000256" key="2">
    <source>
        <dbReference type="ARBA" id="ARBA00053793"/>
    </source>
</evidence>
<dbReference type="HAMAP" id="MF_00686">
    <property type="entry name" value="Fe_traffic_YggX"/>
    <property type="match status" value="1"/>
</dbReference>
<dbReference type="Proteomes" id="UP000515680">
    <property type="component" value="Chromosome"/>
</dbReference>
<dbReference type="NCBIfam" id="NF003817">
    <property type="entry name" value="PRK05408.1"/>
    <property type="match status" value="1"/>
</dbReference>
<dbReference type="GO" id="GO:0005506">
    <property type="term" value="F:iron ion binding"/>
    <property type="evidence" value="ECO:0007669"/>
    <property type="project" value="UniProtKB-UniRule"/>
</dbReference>
<dbReference type="GeneID" id="93546366"/>
<dbReference type="PANTHER" id="PTHR36965">
    <property type="entry name" value="FE(2+)-TRAFFICKING PROTEIN-RELATED"/>
    <property type="match status" value="1"/>
</dbReference>
<dbReference type="Gene3D" id="1.10.3880.10">
    <property type="entry name" value="Fe(II) trafficking protein YggX"/>
    <property type="match status" value="1"/>
</dbReference>
<dbReference type="InterPro" id="IPR036766">
    <property type="entry name" value="Fe_traffick_prot_YggX_sf"/>
</dbReference>
<dbReference type="RefSeq" id="WP_043211032.1">
    <property type="nucleotide sequence ID" value="NZ_AP022055.1"/>
</dbReference>
<dbReference type="PIRSF" id="PIRSF029827">
    <property type="entry name" value="Fe_traffic_YggX"/>
    <property type="match status" value="1"/>
</dbReference>
<organism evidence="6">
    <name type="scientific">Pseudomonas putida</name>
    <name type="common">Arthrobacter siderocapsulatus</name>
    <dbReference type="NCBI Taxonomy" id="303"/>
    <lineage>
        <taxon>Bacteria</taxon>
        <taxon>Pseudomonadati</taxon>
        <taxon>Pseudomonadota</taxon>
        <taxon>Gammaproteobacteria</taxon>
        <taxon>Pseudomonadales</taxon>
        <taxon>Pseudomonadaceae</taxon>
        <taxon>Pseudomonas</taxon>
    </lineage>
</organism>
<accession>A0A1B2FE09</accession>
<dbReference type="AlphaFoldDB" id="A0A1B2FE09"/>
<evidence type="ECO:0000313" key="7">
    <source>
        <dbReference type="EMBL" id="BBT42520.1"/>
    </source>
</evidence>